<dbReference type="PANTHER" id="PTHR43280">
    <property type="entry name" value="ARAC-FAMILY TRANSCRIPTIONAL REGULATOR"/>
    <property type="match status" value="1"/>
</dbReference>
<protein>
    <submittedName>
        <fullName evidence="6">Helix-turn-helix transcriptional regulator</fullName>
    </submittedName>
</protein>
<name>A0A9D2SQS9_9FIRM</name>
<evidence type="ECO:0000256" key="2">
    <source>
        <dbReference type="ARBA" id="ARBA00023125"/>
    </source>
</evidence>
<dbReference type="PRINTS" id="PR00032">
    <property type="entry name" value="HTHARAC"/>
</dbReference>
<keyword evidence="2" id="KW-0238">DNA-binding</keyword>
<dbReference type="GO" id="GO:0003700">
    <property type="term" value="F:DNA-binding transcription factor activity"/>
    <property type="evidence" value="ECO:0007669"/>
    <property type="project" value="InterPro"/>
</dbReference>
<comment type="caution">
    <text evidence="6">The sequence shown here is derived from an EMBL/GenBank/DDBJ whole genome shotgun (WGS) entry which is preliminary data.</text>
</comment>
<keyword evidence="4" id="KW-0812">Transmembrane</keyword>
<feature type="domain" description="HTH araC/xylS-type" evidence="5">
    <location>
        <begin position="601"/>
        <end position="699"/>
    </location>
</feature>
<dbReference type="PANTHER" id="PTHR43280:SF2">
    <property type="entry name" value="HTH-TYPE TRANSCRIPTIONAL REGULATOR EXSA"/>
    <property type="match status" value="1"/>
</dbReference>
<reference evidence="6" key="1">
    <citation type="journal article" date="2021" name="PeerJ">
        <title>Extensive microbial diversity within the chicken gut microbiome revealed by metagenomics and culture.</title>
        <authorList>
            <person name="Gilroy R."/>
            <person name="Ravi A."/>
            <person name="Getino M."/>
            <person name="Pursley I."/>
            <person name="Horton D.L."/>
            <person name="Alikhan N.F."/>
            <person name="Baker D."/>
            <person name="Gharbi K."/>
            <person name="Hall N."/>
            <person name="Watson M."/>
            <person name="Adriaenssens E.M."/>
            <person name="Foster-Nyarko E."/>
            <person name="Jarju S."/>
            <person name="Secka A."/>
            <person name="Antonio M."/>
            <person name="Oren A."/>
            <person name="Chaudhuri R.R."/>
            <person name="La Ragione R."/>
            <person name="Hildebrand F."/>
            <person name="Pallen M.J."/>
        </authorList>
    </citation>
    <scope>NUCLEOTIDE SEQUENCE</scope>
    <source>
        <strain evidence="6">USAMLcec2-132</strain>
    </source>
</reference>
<dbReference type="SMART" id="SM00342">
    <property type="entry name" value="HTH_ARAC"/>
    <property type="match status" value="1"/>
</dbReference>
<dbReference type="EMBL" id="DWWS01000025">
    <property type="protein sequence ID" value="HJC23491.1"/>
    <property type="molecule type" value="Genomic_DNA"/>
</dbReference>
<evidence type="ECO:0000313" key="7">
    <source>
        <dbReference type="Proteomes" id="UP000823891"/>
    </source>
</evidence>
<keyword evidence="1" id="KW-0805">Transcription regulation</keyword>
<keyword evidence="4" id="KW-1133">Transmembrane helix</keyword>
<sequence length="711" mass="83235">MRFLKLKRLPSYFLRFLISYLLVLLLPSVFIYLLFSELLFGEMKTRIEADNELLSYVFEENIRNVMEACDGVMENLSYYQAVAPFSLTRYPSRAIDLKDSLQKYTVTNDVMEEIGVYFWMDRYVYTNKSSYTQENYIAYQGFQEECGQGFLELIGQIEKPCFFKGEKEGGGYVLMYVQPYRFRSDLTGAVWFVLDQDELERLMADVPENARRTALFDTSGTLLLGETPEDIGAEKIEELLECAESRESLVVEEKEYRMEIRTLPEYDLLYFQAVPDSQMYARLEETRKKYLLVMCMVTLAGGVISVWLSRRLYRPIRMLKRLIPDGGKAQGDEFSSFESAYTDLKERNEELNRKVRENAEFHQRYLLNCLINGSYLEQEDFRTEAEDCGLNVSSPWWMVLIDSDRKRSREELEAVLKSCVSVSCLYLCIEQEEGRVFMLGMEERPEQEMLFPDEILVSRPADSVFELSVAYAELRILAEKSKGEASGLDSRSLSRYERTIEDFGEFLESGEWDGLTELAGKLDERLCKETTEVRKLVYYRIIRLCQRNPYWQESEQKGDELADRILMAPDREELERLVPNELLLMLQRLKKESRKPLLSIEKVLEYVGDHYADADFSLKMTADHFGVSVSYISQFFKNACGSKLIDYYTNLRMERAKELMKTDMGLREIMLEVGYFNMSSFIRRFKQLYGMTPGEYRHTLSDREENQGQEI</sequence>
<dbReference type="AlphaFoldDB" id="A0A9D2SQS9"/>
<evidence type="ECO:0000256" key="3">
    <source>
        <dbReference type="ARBA" id="ARBA00023163"/>
    </source>
</evidence>
<evidence type="ECO:0000259" key="5">
    <source>
        <dbReference type="PROSITE" id="PS01124"/>
    </source>
</evidence>
<evidence type="ECO:0000313" key="6">
    <source>
        <dbReference type="EMBL" id="HJC23491.1"/>
    </source>
</evidence>
<keyword evidence="4" id="KW-0472">Membrane</keyword>
<evidence type="ECO:0000256" key="1">
    <source>
        <dbReference type="ARBA" id="ARBA00023015"/>
    </source>
</evidence>
<reference evidence="6" key="2">
    <citation type="submission" date="2021-04" db="EMBL/GenBank/DDBJ databases">
        <authorList>
            <person name="Gilroy R."/>
        </authorList>
    </citation>
    <scope>NUCLEOTIDE SEQUENCE</scope>
    <source>
        <strain evidence="6">USAMLcec2-132</strain>
    </source>
</reference>
<keyword evidence="3" id="KW-0804">Transcription</keyword>
<evidence type="ECO:0000256" key="4">
    <source>
        <dbReference type="SAM" id="Phobius"/>
    </source>
</evidence>
<organism evidence="6 7">
    <name type="scientific">Candidatus Eisenbergiella merdavium</name>
    <dbReference type="NCBI Taxonomy" id="2838551"/>
    <lineage>
        <taxon>Bacteria</taxon>
        <taxon>Bacillati</taxon>
        <taxon>Bacillota</taxon>
        <taxon>Clostridia</taxon>
        <taxon>Lachnospirales</taxon>
        <taxon>Lachnospiraceae</taxon>
        <taxon>Eisenbergiella</taxon>
    </lineage>
</organism>
<dbReference type="Gene3D" id="1.10.10.60">
    <property type="entry name" value="Homeodomain-like"/>
    <property type="match status" value="2"/>
</dbReference>
<dbReference type="InterPro" id="IPR020449">
    <property type="entry name" value="Tscrpt_reg_AraC-type_HTH"/>
</dbReference>
<feature type="transmembrane region" description="Helical" evidence="4">
    <location>
        <begin position="12"/>
        <end position="35"/>
    </location>
</feature>
<accession>A0A9D2SQS9</accession>
<dbReference type="SUPFAM" id="SSF46689">
    <property type="entry name" value="Homeodomain-like"/>
    <property type="match status" value="1"/>
</dbReference>
<dbReference type="GO" id="GO:0043565">
    <property type="term" value="F:sequence-specific DNA binding"/>
    <property type="evidence" value="ECO:0007669"/>
    <property type="project" value="InterPro"/>
</dbReference>
<dbReference type="PROSITE" id="PS01124">
    <property type="entry name" value="HTH_ARAC_FAMILY_2"/>
    <property type="match status" value="1"/>
</dbReference>
<dbReference type="InterPro" id="IPR018060">
    <property type="entry name" value="HTH_AraC"/>
</dbReference>
<dbReference type="Proteomes" id="UP000823891">
    <property type="component" value="Unassembled WGS sequence"/>
</dbReference>
<dbReference type="InterPro" id="IPR009057">
    <property type="entry name" value="Homeodomain-like_sf"/>
</dbReference>
<dbReference type="Pfam" id="PF12833">
    <property type="entry name" value="HTH_18"/>
    <property type="match status" value="1"/>
</dbReference>
<proteinExistence type="predicted"/>
<gene>
    <name evidence="6" type="ORF">H9761_07290</name>
</gene>